<dbReference type="AlphaFoldDB" id="A0A3N4I9U6"/>
<dbReference type="Proteomes" id="UP000275078">
    <property type="component" value="Unassembled WGS sequence"/>
</dbReference>
<gene>
    <name evidence="3" type="ORF">BJ508DRAFT_362192</name>
</gene>
<proteinExistence type="predicted"/>
<accession>A0A3N4I9U6</accession>
<evidence type="ECO:0000259" key="2">
    <source>
        <dbReference type="PROSITE" id="PS50181"/>
    </source>
</evidence>
<organism evidence="3 4">
    <name type="scientific">Ascobolus immersus RN42</name>
    <dbReference type="NCBI Taxonomy" id="1160509"/>
    <lineage>
        <taxon>Eukaryota</taxon>
        <taxon>Fungi</taxon>
        <taxon>Dikarya</taxon>
        <taxon>Ascomycota</taxon>
        <taxon>Pezizomycotina</taxon>
        <taxon>Pezizomycetes</taxon>
        <taxon>Pezizales</taxon>
        <taxon>Ascobolaceae</taxon>
        <taxon>Ascobolus</taxon>
    </lineage>
</organism>
<keyword evidence="1" id="KW-1133">Transmembrane helix</keyword>
<keyword evidence="1" id="KW-0812">Transmembrane</keyword>
<feature type="domain" description="F-box" evidence="2">
    <location>
        <begin position="52"/>
        <end position="99"/>
    </location>
</feature>
<dbReference type="InterPro" id="IPR001810">
    <property type="entry name" value="F-box_dom"/>
</dbReference>
<evidence type="ECO:0000313" key="3">
    <source>
        <dbReference type="EMBL" id="RPA80961.1"/>
    </source>
</evidence>
<sequence>MLLELFGLLLPLLGLYIGAALFIFYILPILVLLALIRVLYETLFPAPKPPTPFRFTHLPLELRLDIYSRCTAFSLLQLSHANHSIRVEILRDPRVYNSSDGYRDPNGLPYQGKAYLWKRWRIGKRQLLPGLTIHQIDRITNATERKLAERLLMRRSHRALSPGPRFPPVITCWFLCGTLGRSGCGRILWISGPEFSYDFPGIDCDCGLRNALMPIMEDGLTGKRLEFWGHGGSGRKR</sequence>
<keyword evidence="4" id="KW-1185">Reference proteome</keyword>
<keyword evidence="1" id="KW-0472">Membrane</keyword>
<evidence type="ECO:0000313" key="4">
    <source>
        <dbReference type="Proteomes" id="UP000275078"/>
    </source>
</evidence>
<dbReference type="EMBL" id="ML119683">
    <property type="protein sequence ID" value="RPA80961.1"/>
    <property type="molecule type" value="Genomic_DNA"/>
</dbReference>
<protein>
    <recommendedName>
        <fullName evidence="2">F-box domain-containing protein</fullName>
    </recommendedName>
</protein>
<evidence type="ECO:0000256" key="1">
    <source>
        <dbReference type="SAM" id="Phobius"/>
    </source>
</evidence>
<feature type="transmembrane region" description="Helical" evidence="1">
    <location>
        <begin position="12"/>
        <end position="40"/>
    </location>
</feature>
<reference evidence="3 4" key="1">
    <citation type="journal article" date="2018" name="Nat. Ecol. Evol.">
        <title>Pezizomycetes genomes reveal the molecular basis of ectomycorrhizal truffle lifestyle.</title>
        <authorList>
            <person name="Murat C."/>
            <person name="Payen T."/>
            <person name="Noel B."/>
            <person name="Kuo A."/>
            <person name="Morin E."/>
            <person name="Chen J."/>
            <person name="Kohler A."/>
            <person name="Krizsan K."/>
            <person name="Balestrini R."/>
            <person name="Da Silva C."/>
            <person name="Montanini B."/>
            <person name="Hainaut M."/>
            <person name="Levati E."/>
            <person name="Barry K.W."/>
            <person name="Belfiori B."/>
            <person name="Cichocki N."/>
            <person name="Clum A."/>
            <person name="Dockter R.B."/>
            <person name="Fauchery L."/>
            <person name="Guy J."/>
            <person name="Iotti M."/>
            <person name="Le Tacon F."/>
            <person name="Lindquist E.A."/>
            <person name="Lipzen A."/>
            <person name="Malagnac F."/>
            <person name="Mello A."/>
            <person name="Molinier V."/>
            <person name="Miyauchi S."/>
            <person name="Poulain J."/>
            <person name="Riccioni C."/>
            <person name="Rubini A."/>
            <person name="Sitrit Y."/>
            <person name="Splivallo R."/>
            <person name="Traeger S."/>
            <person name="Wang M."/>
            <person name="Zifcakova L."/>
            <person name="Wipf D."/>
            <person name="Zambonelli A."/>
            <person name="Paolocci F."/>
            <person name="Nowrousian M."/>
            <person name="Ottonello S."/>
            <person name="Baldrian P."/>
            <person name="Spatafora J.W."/>
            <person name="Henrissat B."/>
            <person name="Nagy L.G."/>
            <person name="Aury J.M."/>
            <person name="Wincker P."/>
            <person name="Grigoriev I.V."/>
            <person name="Bonfante P."/>
            <person name="Martin F.M."/>
        </authorList>
    </citation>
    <scope>NUCLEOTIDE SEQUENCE [LARGE SCALE GENOMIC DNA]</scope>
    <source>
        <strain evidence="3 4">RN42</strain>
    </source>
</reference>
<name>A0A3N4I9U6_ASCIM</name>
<dbReference type="PROSITE" id="PS50181">
    <property type="entry name" value="FBOX"/>
    <property type="match status" value="1"/>
</dbReference>